<proteinExistence type="predicted"/>
<dbReference type="InterPro" id="IPR036513">
    <property type="entry name" value="STAS_dom_sf"/>
</dbReference>
<evidence type="ECO:0000256" key="4">
    <source>
        <dbReference type="ARBA" id="ARBA00023136"/>
    </source>
</evidence>
<feature type="transmembrane region" description="Helical" evidence="5">
    <location>
        <begin position="178"/>
        <end position="197"/>
    </location>
</feature>
<feature type="transmembrane region" description="Helical" evidence="5">
    <location>
        <begin position="365"/>
        <end position="391"/>
    </location>
</feature>
<dbReference type="EMBL" id="CP114584">
    <property type="protein sequence ID" value="WBA13738.1"/>
    <property type="molecule type" value="Genomic_DNA"/>
</dbReference>
<gene>
    <name evidence="7" type="ORF">N7E60_08235</name>
</gene>
<keyword evidence="8" id="KW-1185">Reference proteome</keyword>
<evidence type="ECO:0000256" key="2">
    <source>
        <dbReference type="ARBA" id="ARBA00022692"/>
    </source>
</evidence>
<accession>A0ABY7L9K0</accession>
<evidence type="ECO:0000256" key="5">
    <source>
        <dbReference type="SAM" id="Phobius"/>
    </source>
</evidence>
<keyword evidence="4 5" id="KW-0472">Membrane</keyword>
<feature type="transmembrane region" description="Helical" evidence="5">
    <location>
        <begin position="17"/>
        <end position="40"/>
    </location>
</feature>
<dbReference type="Pfam" id="PF01740">
    <property type="entry name" value="STAS"/>
    <property type="match status" value="1"/>
</dbReference>
<keyword evidence="2 5" id="KW-0812">Transmembrane</keyword>
<protein>
    <submittedName>
        <fullName evidence="7">SulP family inorganic anion transporter</fullName>
    </submittedName>
</protein>
<dbReference type="InterPro" id="IPR052706">
    <property type="entry name" value="Membrane-Transporter-like"/>
</dbReference>
<reference evidence="7" key="1">
    <citation type="submission" date="2022-09" db="EMBL/GenBank/DDBJ databases">
        <authorList>
            <person name="Li Z.-J."/>
        </authorList>
    </citation>
    <scope>NUCLEOTIDE SEQUENCE</scope>
    <source>
        <strain evidence="7">TGB10</strain>
    </source>
</reference>
<dbReference type="Proteomes" id="UP001164676">
    <property type="component" value="Chromosome"/>
</dbReference>
<dbReference type="PROSITE" id="PS50801">
    <property type="entry name" value="STAS"/>
    <property type="match status" value="1"/>
</dbReference>
<feature type="transmembrane region" description="Helical" evidence="5">
    <location>
        <begin position="118"/>
        <end position="138"/>
    </location>
</feature>
<dbReference type="SUPFAM" id="SSF52091">
    <property type="entry name" value="SpoIIaa-like"/>
    <property type="match status" value="1"/>
</dbReference>
<evidence type="ECO:0000313" key="7">
    <source>
        <dbReference type="EMBL" id="WBA13738.1"/>
    </source>
</evidence>
<feature type="transmembrane region" description="Helical" evidence="5">
    <location>
        <begin position="301"/>
        <end position="319"/>
    </location>
</feature>
<dbReference type="CDD" id="cd07042">
    <property type="entry name" value="STAS_SulP_like_sulfate_transporter"/>
    <property type="match status" value="1"/>
</dbReference>
<dbReference type="PROSITE" id="PS01130">
    <property type="entry name" value="SLC26A"/>
    <property type="match status" value="1"/>
</dbReference>
<feature type="transmembrane region" description="Helical" evidence="5">
    <location>
        <begin position="86"/>
        <end position="106"/>
    </location>
</feature>
<feature type="transmembrane region" description="Helical" evidence="5">
    <location>
        <begin position="326"/>
        <end position="345"/>
    </location>
</feature>
<name>A0ABY7L9K0_9GAMM</name>
<feature type="domain" description="STAS" evidence="6">
    <location>
        <begin position="413"/>
        <end position="504"/>
    </location>
</feature>
<feature type="transmembrane region" description="Helical" evidence="5">
    <location>
        <begin position="52"/>
        <end position="80"/>
    </location>
</feature>
<feature type="transmembrane region" description="Helical" evidence="5">
    <location>
        <begin position="150"/>
        <end position="171"/>
    </location>
</feature>
<dbReference type="InterPro" id="IPR011547">
    <property type="entry name" value="SLC26A/SulP_dom"/>
</dbReference>
<evidence type="ECO:0000313" key="8">
    <source>
        <dbReference type="Proteomes" id="UP001164676"/>
    </source>
</evidence>
<organism evidence="7 8">
    <name type="scientific">Salinivibrio proteolyticus</name>
    <dbReference type="NCBI Taxonomy" id="334715"/>
    <lineage>
        <taxon>Bacteria</taxon>
        <taxon>Pseudomonadati</taxon>
        <taxon>Pseudomonadota</taxon>
        <taxon>Gammaproteobacteria</taxon>
        <taxon>Vibrionales</taxon>
        <taxon>Vibrionaceae</taxon>
        <taxon>Salinivibrio</taxon>
    </lineage>
</organism>
<dbReference type="PANTHER" id="PTHR43310">
    <property type="entry name" value="SULFATE TRANSPORTER YBAR-RELATED"/>
    <property type="match status" value="1"/>
</dbReference>
<sequence>MIDRIQRDWFSNVRGDILAGIVVALALIPEAIAFSIIAGVDPKVGLYASFSIAVIIAFVGGRPGMISAATGAMALLMVTLVKEHGLQYLLAATVLTGILQIGAGYLKLGNLMRFVSRSVVTGFVNALAILIFMAQLPELFGPEIMREGDILWHVYPMTLAGLGIIYLFPYIPRIGKAIPSPLVCILVLTGIAMTYNLDLRTVGDMGELPDTLPVFLWPDVPLNWDTLAIIFPYSAGLAVVGLLESMMTATIVDDLTDTSSDKNRECKGQGVANIATGFLGGMAGCAMIGQSVINVKSGGRGRLSTFIAGTLLLIMVVFLSDWISQIPMAALVAVMIMVSIGTFSWESIINLKSHPLSTNIVMLTTVAVVVFTHNLAIGVFVGVLLAALFFANKIGRFMVVKSDNADNGDERTYRVVGQVFFASSDQFLSSFDFKEAVERVTIDLSAAHFWDITSVSVLDKVVIKFRREGTEVNIVGMNDATATIVDKFGVHDKPEEVEKMMGGH</sequence>
<dbReference type="InterPro" id="IPR018045">
    <property type="entry name" value="S04_transporter_CS"/>
</dbReference>
<dbReference type="InterPro" id="IPR002645">
    <property type="entry name" value="STAS_dom"/>
</dbReference>
<evidence type="ECO:0000259" key="6">
    <source>
        <dbReference type="PROSITE" id="PS50801"/>
    </source>
</evidence>
<evidence type="ECO:0000256" key="3">
    <source>
        <dbReference type="ARBA" id="ARBA00022989"/>
    </source>
</evidence>
<evidence type="ECO:0000256" key="1">
    <source>
        <dbReference type="ARBA" id="ARBA00004141"/>
    </source>
</evidence>
<feature type="transmembrane region" description="Helical" evidence="5">
    <location>
        <begin position="270"/>
        <end position="289"/>
    </location>
</feature>
<feature type="transmembrane region" description="Helical" evidence="5">
    <location>
        <begin position="227"/>
        <end position="249"/>
    </location>
</feature>
<dbReference type="RefSeq" id="WP_077455651.1">
    <property type="nucleotide sequence ID" value="NZ_CP114584.1"/>
</dbReference>
<dbReference type="Pfam" id="PF00916">
    <property type="entry name" value="Sulfate_transp"/>
    <property type="match status" value="1"/>
</dbReference>
<dbReference type="Gene3D" id="3.30.750.24">
    <property type="entry name" value="STAS domain"/>
    <property type="match status" value="1"/>
</dbReference>
<comment type="subcellular location">
    <subcellularLocation>
        <location evidence="1">Membrane</location>
        <topology evidence="1">Multi-pass membrane protein</topology>
    </subcellularLocation>
</comment>
<keyword evidence="3 5" id="KW-1133">Transmembrane helix</keyword>
<dbReference type="PANTHER" id="PTHR43310:SF1">
    <property type="entry name" value="SULFATE TRANSPORTER YBAR-RELATED"/>
    <property type="match status" value="1"/>
</dbReference>